<gene>
    <name evidence="2" type="ORF">NPIL_648461</name>
</gene>
<dbReference type="Proteomes" id="UP000887013">
    <property type="component" value="Unassembled WGS sequence"/>
</dbReference>
<feature type="chain" id="PRO_5036489707" evidence="1">
    <location>
        <begin position="27"/>
        <end position="90"/>
    </location>
</feature>
<evidence type="ECO:0000313" key="3">
    <source>
        <dbReference type="Proteomes" id="UP000887013"/>
    </source>
</evidence>
<accession>A0A8X6MH55</accession>
<sequence length="90" mass="9889">MSVLSAPDWSFCRMLMLLSAAAPQMAQPYVIIGKRIMVTGEDRGCSDFRIADTLRDAYVDYGTITSTSVWNVSGVTRSMNFVTVNEGVSE</sequence>
<evidence type="ECO:0000256" key="1">
    <source>
        <dbReference type="SAM" id="SignalP"/>
    </source>
</evidence>
<protein>
    <submittedName>
        <fullName evidence="2">Uncharacterized protein</fullName>
    </submittedName>
</protein>
<dbReference type="AlphaFoldDB" id="A0A8X6MH55"/>
<evidence type="ECO:0000313" key="2">
    <source>
        <dbReference type="EMBL" id="GFS51731.1"/>
    </source>
</evidence>
<dbReference type="EMBL" id="BMAW01045757">
    <property type="protein sequence ID" value="GFS51731.1"/>
    <property type="molecule type" value="Genomic_DNA"/>
</dbReference>
<comment type="caution">
    <text evidence="2">The sequence shown here is derived from an EMBL/GenBank/DDBJ whole genome shotgun (WGS) entry which is preliminary data.</text>
</comment>
<feature type="signal peptide" evidence="1">
    <location>
        <begin position="1"/>
        <end position="26"/>
    </location>
</feature>
<keyword evidence="3" id="KW-1185">Reference proteome</keyword>
<name>A0A8X6MH55_NEPPI</name>
<proteinExistence type="predicted"/>
<organism evidence="2 3">
    <name type="scientific">Nephila pilipes</name>
    <name type="common">Giant wood spider</name>
    <name type="synonym">Nephila maculata</name>
    <dbReference type="NCBI Taxonomy" id="299642"/>
    <lineage>
        <taxon>Eukaryota</taxon>
        <taxon>Metazoa</taxon>
        <taxon>Ecdysozoa</taxon>
        <taxon>Arthropoda</taxon>
        <taxon>Chelicerata</taxon>
        <taxon>Arachnida</taxon>
        <taxon>Araneae</taxon>
        <taxon>Araneomorphae</taxon>
        <taxon>Entelegynae</taxon>
        <taxon>Araneoidea</taxon>
        <taxon>Nephilidae</taxon>
        <taxon>Nephila</taxon>
    </lineage>
</organism>
<keyword evidence="1" id="KW-0732">Signal</keyword>
<reference evidence="2" key="1">
    <citation type="submission" date="2020-08" db="EMBL/GenBank/DDBJ databases">
        <title>Multicomponent nature underlies the extraordinary mechanical properties of spider dragline silk.</title>
        <authorList>
            <person name="Kono N."/>
            <person name="Nakamura H."/>
            <person name="Mori M."/>
            <person name="Yoshida Y."/>
            <person name="Ohtoshi R."/>
            <person name="Malay A.D."/>
            <person name="Moran D.A.P."/>
            <person name="Tomita M."/>
            <person name="Numata K."/>
            <person name="Arakawa K."/>
        </authorList>
    </citation>
    <scope>NUCLEOTIDE SEQUENCE</scope>
</reference>